<dbReference type="InterPro" id="IPR010852">
    <property type="entry name" value="ABATE"/>
</dbReference>
<dbReference type="InterPro" id="IPR023286">
    <property type="entry name" value="ABATE_dom_sf"/>
</dbReference>
<keyword evidence="3" id="KW-1185">Reference proteome</keyword>
<dbReference type="RefSeq" id="WP_142899725.1">
    <property type="nucleotide sequence ID" value="NZ_ML660067.1"/>
</dbReference>
<dbReference type="Pfam" id="PF11706">
    <property type="entry name" value="zf-CGNR"/>
    <property type="match status" value="1"/>
</dbReference>
<comment type="caution">
    <text evidence="2">The sequence shown here is derived from an EMBL/GenBank/DDBJ whole genome shotgun (WGS) entry which is preliminary data.</text>
</comment>
<dbReference type="OrthoDB" id="9808437at2"/>
<dbReference type="Pfam" id="PF07336">
    <property type="entry name" value="ABATE"/>
    <property type="match status" value="1"/>
</dbReference>
<dbReference type="Proteomes" id="UP000315252">
    <property type="component" value="Unassembled WGS sequence"/>
</dbReference>
<dbReference type="PANTHER" id="PTHR35525">
    <property type="entry name" value="BLL6575 PROTEIN"/>
    <property type="match status" value="1"/>
</dbReference>
<organism evidence="2 3">
    <name type="scientific">Denitrobaculum tricleocarpae</name>
    <dbReference type="NCBI Taxonomy" id="2591009"/>
    <lineage>
        <taxon>Bacteria</taxon>
        <taxon>Pseudomonadati</taxon>
        <taxon>Pseudomonadota</taxon>
        <taxon>Alphaproteobacteria</taxon>
        <taxon>Rhodospirillales</taxon>
        <taxon>Rhodospirillaceae</taxon>
        <taxon>Denitrobaculum</taxon>
    </lineage>
</organism>
<sequence>MSYQTQPVRLIGGRLCLDFLNTADWSARGDVVHEKLTGPKDLAIWCRAVSLGKRPDLDDPAAMGELKAFRASLRWLFLAAISGEKPKKSDLIRFNQVLDFRTPLAPLAVRRGAFAYSKDLSVAQTVGLSALATLTLPQEIERVEICPSKDCGWLFLDESKNRRRRWCAMETCGNRAKARRHYQRQIEGGLE</sequence>
<gene>
    <name evidence="2" type="ORF">FKG95_27765</name>
</gene>
<name>A0A545T0A8_9PROT</name>
<evidence type="ECO:0000259" key="1">
    <source>
        <dbReference type="Pfam" id="PF11706"/>
    </source>
</evidence>
<proteinExistence type="predicted"/>
<dbReference type="Gene3D" id="1.10.3300.10">
    <property type="entry name" value="Jann2411-like domain"/>
    <property type="match status" value="1"/>
</dbReference>
<dbReference type="PANTHER" id="PTHR35525:SF3">
    <property type="entry name" value="BLL6575 PROTEIN"/>
    <property type="match status" value="1"/>
</dbReference>
<dbReference type="SUPFAM" id="SSF160904">
    <property type="entry name" value="Jann2411-like"/>
    <property type="match status" value="1"/>
</dbReference>
<accession>A0A545T0A8</accession>
<dbReference type="AlphaFoldDB" id="A0A545T0A8"/>
<evidence type="ECO:0000313" key="2">
    <source>
        <dbReference type="EMBL" id="TQV70656.1"/>
    </source>
</evidence>
<protein>
    <recommendedName>
        <fullName evidence="1">Zinc finger CGNR domain-containing protein</fullName>
    </recommendedName>
</protein>
<reference evidence="2 3" key="1">
    <citation type="submission" date="2019-06" db="EMBL/GenBank/DDBJ databases">
        <title>Whole genome sequence for Rhodospirillaceae sp. R148.</title>
        <authorList>
            <person name="Wang G."/>
        </authorList>
    </citation>
    <scope>NUCLEOTIDE SEQUENCE [LARGE SCALE GENOMIC DNA]</scope>
    <source>
        <strain evidence="2 3">R148</strain>
    </source>
</reference>
<dbReference type="EMBL" id="VHSH01000016">
    <property type="protein sequence ID" value="TQV70656.1"/>
    <property type="molecule type" value="Genomic_DNA"/>
</dbReference>
<evidence type="ECO:0000313" key="3">
    <source>
        <dbReference type="Proteomes" id="UP000315252"/>
    </source>
</evidence>
<feature type="domain" description="Zinc finger CGNR" evidence="1">
    <location>
        <begin position="142"/>
        <end position="185"/>
    </location>
</feature>
<dbReference type="InterPro" id="IPR021005">
    <property type="entry name" value="Znf_CGNR"/>
</dbReference>